<dbReference type="SUPFAM" id="SSF46785">
    <property type="entry name" value="Winged helix' DNA-binding domain"/>
    <property type="match status" value="1"/>
</dbReference>
<keyword evidence="3" id="KW-0804">Transcription</keyword>
<dbReference type="PRINTS" id="PR00035">
    <property type="entry name" value="HTHGNTR"/>
</dbReference>
<dbReference type="InterPro" id="IPR036388">
    <property type="entry name" value="WH-like_DNA-bd_sf"/>
</dbReference>
<dbReference type="Pfam" id="PF00392">
    <property type="entry name" value="GntR"/>
    <property type="match status" value="1"/>
</dbReference>
<dbReference type="InterPro" id="IPR011663">
    <property type="entry name" value="UTRA"/>
</dbReference>
<dbReference type="InterPro" id="IPR028978">
    <property type="entry name" value="Chorismate_lyase_/UTRA_dom_sf"/>
</dbReference>
<dbReference type="SMART" id="SM00345">
    <property type="entry name" value="HTH_GNTR"/>
    <property type="match status" value="1"/>
</dbReference>
<dbReference type="InterPro" id="IPR050679">
    <property type="entry name" value="Bact_HTH_transcr_reg"/>
</dbReference>
<accession>A0A939BNR8</accession>
<keyword evidence="6" id="KW-1185">Reference proteome</keyword>
<dbReference type="PROSITE" id="PS50949">
    <property type="entry name" value="HTH_GNTR"/>
    <property type="match status" value="1"/>
</dbReference>
<comment type="caution">
    <text evidence="5">The sequence shown here is derived from an EMBL/GenBank/DDBJ whole genome shotgun (WGS) entry which is preliminary data.</text>
</comment>
<evidence type="ECO:0000256" key="1">
    <source>
        <dbReference type="ARBA" id="ARBA00023015"/>
    </source>
</evidence>
<keyword evidence="2" id="KW-0238">DNA-binding</keyword>
<dbReference type="SMART" id="SM00866">
    <property type="entry name" value="UTRA"/>
    <property type="match status" value="1"/>
</dbReference>
<organism evidence="5 6">
    <name type="scientific">Halanaerobacter jeridensis</name>
    <dbReference type="NCBI Taxonomy" id="706427"/>
    <lineage>
        <taxon>Bacteria</taxon>
        <taxon>Bacillati</taxon>
        <taxon>Bacillota</taxon>
        <taxon>Clostridia</taxon>
        <taxon>Halanaerobiales</taxon>
        <taxon>Halobacteroidaceae</taxon>
        <taxon>Halanaerobacter</taxon>
    </lineage>
</organism>
<evidence type="ECO:0000256" key="2">
    <source>
        <dbReference type="ARBA" id="ARBA00023125"/>
    </source>
</evidence>
<dbReference type="GO" id="GO:0045892">
    <property type="term" value="P:negative regulation of DNA-templated transcription"/>
    <property type="evidence" value="ECO:0007669"/>
    <property type="project" value="TreeGrafter"/>
</dbReference>
<dbReference type="SUPFAM" id="SSF64288">
    <property type="entry name" value="Chorismate lyase-like"/>
    <property type="match status" value="1"/>
</dbReference>
<dbReference type="CDD" id="cd07377">
    <property type="entry name" value="WHTH_GntR"/>
    <property type="match status" value="1"/>
</dbReference>
<dbReference type="InterPro" id="IPR000524">
    <property type="entry name" value="Tscrpt_reg_HTH_GntR"/>
</dbReference>
<proteinExistence type="predicted"/>
<name>A0A939BNR8_9FIRM</name>
<reference evidence="5" key="1">
    <citation type="submission" date="2021-01" db="EMBL/GenBank/DDBJ databases">
        <title>Genomic Encyclopedia of Type Strains, Phase IV (KMG-IV): sequencing the most valuable type-strain genomes for metagenomic binning, comparative biology and taxonomic classification.</title>
        <authorList>
            <person name="Goeker M."/>
        </authorList>
    </citation>
    <scope>NUCLEOTIDE SEQUENCE</scope>
    <source>
        <strain evidence="5">DSM 23230</strain>
    </source>
</reference>
<evidence type="ECO:0000313" key="5">
    <source>
        <dbReference type="EMBL" id="MBM7555952.1"/>
    </source>
</evidence>
<dbReference type="RefSeq" id="WP_204700662.1">
    <property type="nucleotide sequence ID" value="NZ_JAFBDQ010000003.1"/>
</dbReference>
<dbReference type="AlphaFoldDB" id="A0A939BNR8"/>
<dbReference type="GO" id="GO:0003700">
    <property type="term" value="F:DNA-binding transcription factor activity"/>
    <property type="evidence" value="ECO:0007669"/>
    <property type="project" value="InterPro"/>
</dbReference>
<sequence length="241" mass="28256">MKKISKDKPVPIYYQLKEILKEMINNNVLRAGEKIPTERELCEIHDISRMTARRAVNELVNEGLLYREQGRGTFVEEAEAKFKQQLSELHGFTEEMQNKDFETESKILSFTIKEVTKEIREHLQSEKAIAIKRLRIVDDVPLAIENVWVPCELCPDLTEDVLAGSSLYNIFEERYNYQLDHARQTIEPTVLTNEESDLLSLPKESLALLFRRTTYLSNDDIIEYTKSIYRSDEYKYEVLLE</sequence>
<dbReference type="Pfam" id="PF07702">
    <property type="entry name" value="UTRA"/>
    <property type="match status" value="1"/>
</dbReference>
<dbReference type="EMBL" id="JAFBDQ010000003">
    <property type="protein sequence ID" value="MBM7555952.1"/>
    <property type="molecule type" value="Genomic_DNA"/>
</dbReference>
<gene>
    <name evidence="5" type="ORF">JOC47_000786</name>
</gene>
<protein>
    <submittedName>
        <fullName evidence="5">GntR family transcriptional regulator</fullName>
    </submittedName>
</protein>
<dbReference type="FunFam" id="1.10.10.10:FF:000079">
    <property type="entry name" value="GntR family transcriptional regulator"/>
    <property type="match status" value="1"/>
</dbReference>
<evidence type="ECO:0000313" key="6">
    <source>
        <dbReference type="Proteomes" id="UP000774000"/>
    </source>
</evidence>
<dbReference type="PANTHER" id="PTHR44846">
    <property type="entry name" value="MANNOSYL-D-GLYCERATE TRANSPORT/METABOLISM SYSTEM REPRESSOR MNGR-RELATED"/>
    <property type="match status" value="1"/>
</dbReference>
<dbReference type="Gene3D" id="3.40.1410.10">
    <property type="entry name" value="Chorismate lyase-like"/>
    <property type="match status" value="1"/>
</dbReference>
<dbReference type="Proteomes" id="UP000774000">
    <property type="component" value="Unassembled WGS sequence"/>
</dbReference>
<dbReference type="InterPro" id="IPR036390">
    <property type="entry name" value="WH_DNA-bd_sf"/>
</dbReference>
<dbReference type="PANTHER" id="PTHR44846:SF1">
    <property type="entry name" value="MANNOSYL-D-GLYCERATE TRANSPORT_METABOLISM SYSTEM REPRESSOR MNGR-RELATED"/>
    <property type="match status" value="1"/>
</dbReference>
<keyword evidence="1" id="KW-0805">Transcription regulation</keyword>
<evidence type="ECO:0000259" key="4">
    <source>
        <dbReference type="PROSITE" id="PS50949"/>
    </source>
</evidence>
<evidence type="ECO:0000256" key="3">
    <source>
        <dbReference type="ARBA" id="ARBA00023163"/>
    </source>
</evidence>
<feature type="domain" description="HTH gntR-type" evidence="4">
    <location>
        <begin position="10"/>
        <end position="78"/>
    </location>
</feature>
<dbReference type="GO" id="GO:0003677">
    <property type="term" value="F:DNA binding"/>
    <property type="evidence" value="ECO:0007669"/>
    <property type="project" value="UniProtKB-KW"/>
</dbReference>
<dbReference type="Gene3D" id="1.10.10.10">
    <property type="entry name" value="Winged helix-like DNA-binding domain superfamily/Winged helix DNA-binding domain"/>
    <property type="match status" value="1"/>
</dbReference>